<evidence type="ECO:0000313" key="2">
    <source>
        <dbReference type="EMBL" id="CEJ54785.1"/>
    </source>
</evidence>
<feature type="transmembrane region" description="Helical" evidence="1">
    <location>
        <begin position="48"/>
        <end position="66"/>
    </location>
</feature>
<dbReference type="STRING" id="104259.A0A0F7TE33"/>
<feature type="transmembrane region" description="Helical" evidence="1">
    <location>
        <begin position="78"/>
        <end position="99"/>
    </location>
</feature>
<keyword evidence="3" id="KW-1185">Reference proteome</keyword>
<keyword evidence="1" id="KW-0812">Transmembrane</keyword>
<accession>A0A0F7TE33</accession>
<dbReference type="EMBL" id="CDHK01000001">
    <property type="protein sequence ID" value="CEJ54785.1"/>
    <property type="molecule type" value="Genomic_DNA"/>
</dbReference>
<reference evidence="3" key="1">
    <citation type="journal article" date="2015" name="Genome Announc.">
        <title>Draft genome sequence of the fungus Penicillium brasilianum MG11.</title>
        <authorList>
            <person name="Horn F."/>
            <person name="Linde J."/>
            <person name="Mattern D.J."/>
            <person name="Walther G."/>
            <person name="Guthke R."/>
            <person name="Brakhage A.A."/>
            <person name="Valiante V."/>
        </authorList>
    </citation>
    <scope>NUCLEOTIDE SEQUENCE [LARGE SCALE GENOMIC DNA]</scope>
    <source>
        <strain evidence="3">MG11</strain>
    </source>
</reference>
<dbReference type="InterPro" id="IPR046580">
    <property type="entry name" value="DUF6640"/>
</dbReference>
<gene>
    <name evidence="2" type="ORF">PMG11_01078</name>
</gene>
<protein>
    <submittedName>
        <fullName evidence="2">Uncharacterized protein</fullName>
    </submittedName>
</protein>
<evidence type="ECO:0000313" key="3">
    <source>
        <dbReference type="Proteomes" id="UP000042958"/>
    </source>
</evidence>
<keyword evidence="1" id="KW-0472">Membrane</keyword>
<feature type="transmembrane region" description="Helical" evidence="1">
    <location>
        <begin position="119"/>
        <end position="135"/>
    </location>
</feature>
<organism evidence="2 3">
    <name type="scientific">Penicillium brasilianum</name>
    <dbReference type="NCBI Taxonomy" id="104259"/>
    <lineage>
        <taxon>Eukaryota</taxon>
        <taxon>Fungi</taxon>
        <taxon>Dikarya</taxon>
        <taxon>Ascomycota</taxon>
        <taxon>Pezizomycotina</taxon>
        <taxon>Eurotiomycetes</taxon>
        <taxon>Eurotiomycetidae</taxon>
        <taxon>Eurotiales</taxon>
        <taxon>Aspergillaceae</taxon>
        <taxon>Penicillium</taxon>
    </lineage>
</organism>
<dbReference type="Proteomes" id="UP000042958">
    <property type="component" value="Unassembled WGS sequence"/>
</dbReference>
<dbReference type="Pfam" id="PF20345">
    <property type="entry name" value="DUF6640"/>
    <property type="match status" value="1"/>
</dbReference>
<name>A0A0F7TE33_PENBI</name>
<dbReference type="AlphaFoldDB" id="A0A0F7TE33"/>
<sequence length="150" mass="16504">MPSPFESAPRGIMVLNNFLFASAAYFADCSESHLFNPRWPPHARFHNGQSMSFGALAAGLAIYLLCRRSLSLEAAKDNLFSAACVGSLTTIAGLSAIFYPGTAWVDPEFANGARIAPQVYVFWGQLLINWCAYVLEKGRLDKLEKPKRSI</sequence>
<evidence type="ECO:0000256" key="1">
    <source>
        <dbReference type="SAM" id="Phobius"/>
    </source>
</evidence>
<proteinExistence type="predicted"/>
<keyword evidence="1" id="KW-1133">Transmembrane helix</keyword>
<dbReference type="OrthoDB" id="2819018at2759"/>